<evidence type="ECO:0000256" key="2">
    <source>
        <dbReference type="ARBA" id="ARBA00023015"/>
    </source>
</evidence>
<accession>A0A445B0R5</accession>
<evidence type="ECO:0000256" key="4">
    <source>
        <dbReference type="ARBA" id="ARBA00023163"/>
    </source>
</evidence>
<evidence type="ECO:0000313" key="8">
    <source>
        <dbReference type="EMBL" id="RYR32274.1"/>
    </source>
</evidence>
<dbReference type="GO" id="GO:0003677">
    <property type="term" value="F:DNA binding"/>
    <property type="evidence" value="ECO:0007669"/>
    <property type="project" value="UniProtKB-KW"/>
</dbReference>
<comment type="caution">
    <text evidence="8">The sequence shown here is derived from an EMBL/GenBank/DDBJ whole genome shotgun (WGS) entry which is preliminary data.</text>
</comment>
<keyword evidence="3" id="KW-0238">DNA-binding</keyword>
<keyword evidence="4" id="KW-0804">Transcription</keyword>
<dbReference type="Proteomes" id="UP000289738">
    <property type="component" value="Chromosome A10"/>
</dbReference>
<dbReference type="SMART" id="SM01019">
    <property type="entry name" value="B3"/>
    <property type="match status" value="3"/>
</dbReference>
<dbReference type="OrthoDB" id="623918at2759"/>
<dbReference type="AlphaFoldDB" id="A0A445B0R5"/>
<feature type="domain" description="TF-B3" evidence="7">
    <location>
        <begin position="18"/>
        <end position="111"/>
    </location>
</feature>
<organism evidence="8 9">
    <name type="scientific">Arachis hypogaea</name>
    <name type="common">Peanut</name>
    <dbReference type="NCBI Taxonomy" id="3818"/>
    <lineage>
        <taxon>Eukaryota</taxon>
        <taxon>Viridiplantae</taxon>
        <taxon>Streptophyta</taxon>
        <taxon>Embryophyta</taxon>
        <taxon>Tracheophyta</taxon>
        <taxon>Spermatophyta</taxon>
        <taxon>Magnoliopsida</taxon>
        <taxon>eudicotyledons</taxon>
        <taxon>Gunneridae</taxon>
        <taxon>Pentapetalae</taxon>
        <taxon>rosids</taxon>
        <taxon>fabids</taxon>
        <taxon>Fabales</taxon>
        <taxon>Fabaceae</taxon>
        <taxon>Papilionoideae</taxon>
        <taxon>50 kb inversion clade</taxon>
        <taxon>dalbergioids sensu lato</taxon>
        <taxon>Dalbergieae</taxon>
        <taxon>Pterocarpus clade</taxon>
        <taxon>Arachis</taxon>
    </lineage>
</organism>
<dbReference type="STRING" id="3818.A0A445B0R5"/>
<reference evidence="8 9" key="1">
    <citation type="submission" date="2019-01" db="EMBL/GenBank/DDBJ databases">
        <title>Sequencing of cultivated peanut Arachis hypogaea provides insights into genome evolution and oil improvement.</title>
        <authorList>
            <person name="Chen X."/>
        </authorList>
    </citation>
    <scope>NUCLEOTIDE SEQUENCE [LARGE SCALE GENOMIC DNA]</scope>
    <source>
        <strain evidence="9">cv. Fuhuasheng</strain>
        <tissue evidence="8">Leaves</tissue>
    </source>
</reference>
<dbReference type="GO" id="GO:0005634">
    <property type="term" value="C:nucleus"/>
    <property type="evidence" value="ECO:0007669"/>
    <property type="project" value="UniProtKB-SubCell"/>
</dbReference>
<sequence length="435" mass="49579">MASTSFQPKNKSPSTVISFFKILLSKSLQAGTLKIPRKFSRIYGGGVPNPVYLKLPDGTQWKIDWTNHNGEIIFENGWKEFAAYYSLDQGHLLWFDYKKTSLFEVHIFDMSCLEINYPPNDHTDDDCVEILNKPPSPLRGGLRKRSVAPLSTPSKTKRLRSATKSRDVERGSQSKDTSLEMPVFSSSRQDFLDFSPGTSGFKALKEAEKFSSENPFFIVKIRQAIRSNRNFPASFFIKYFKNEVQKVKIRFEGNLFPAKLRYYRQNSTAFISSGWLQFAQASKLQPGDVTVFELVDRDDPVFETHIYRAKAFKSWSCGFQSLKAARNFKSENPSFMVKITQTNLPRTTAVIPVPFFTKYFARKKPNIQIKLRNKLLPAKLLYYPSSSAAYISAGWQAFVGASNLKAGDVCVFELVNGKDRVLDVHIYRAGRLLSF</sequence>
<dbReference type="PANTHER" id="PTHR31391:SF143">
    <property type="entry name" value="B3 DNA-BINDING DOMAIN PROTEIN"/>
    <property type="match status" value="1"/>
</dbReference>
<dbReference type="Gramene" id="arahy.Tifrunner.gnm2.ann2.Ah10g418500.1">
    <property type="protein sequence ID" value="arahy.Tifrunner.gnm2.ann2.Ah10g418500.1-CDS"/>
    <property type="gene ID" value="arahy.Tifrunner.gnm2.ann2.Ah10g418500"/>
</dbReference>
<dbReference type="Pfam" id="PF02362">
    <property type="entry name" value="B3"/>
    <property type="match status" value="3"/>
</dbReference>
<comment type="subcellular location">
    <subcellularLocation>
        <location evidence="1">Nucleus</location>
    </subcellularLocation>
</comment>
<evidence type="ECO:0000256" key="6">
    <source>
        <dbReference type="SAM" id="MobiDB-lite"/>
    </source>
</evidence>
<dbReference type="InterPro" id="IPR015300">
    <property type="entry name" value="DNA-bd_pseudobarrel_sf"/>
</dbReference>
<dbReference type="EMBL" id="SDMP01000010">
    <property type="protein sequence ID" value="RYR32274.1"/>
    <property type="molecule type" value="Genomic_DNA"/>
</dbReference>
<feature type="domain" description="TF-B3" evidence="7">
    <location>
        <begin position="214"/>
        <end position="310"/>
    </location>
</feature>
<keyword evidence="2" id="KW-0805">Transcription regulation</keyword>
<name>A0A445B0R5_ARAHY</name>
<evidence type="ECO:0000259" key="7">
    <source>
        <dbReference type="PROSITE" id="PS50863"/>
    </source>
</evidence>
<protein>
    <recommendedName>
        <fullName evidence="7">TF-B3 domain-containing protein</fullName>
    </recommendedName>
</protein>
<keyword evidence="5" id="KW-0539">Nucleus</keyword>
<dbReference type="InterPro" id="IPR003340">
    <property type="entry name" value="B3_DNA-bd"/>
</dbReference>
<dbReference type="InterPro" id="IPR044837">
    <property type="entry name" value="REM16-like"/>
</dbReference>
<keyword evidence="9" id="KW-1185">Reference proteome</keyword>
<proteinExistence type="predicted"/>
<gene>
    <name evidence="8" type="ORF">Ahy_A10g046858</name>
</gene>
<dbReference type="SMR" id="A0A445B0R5"/>
<evidence type="ECO:0000256" key="1">
    <source>
        <dbReference type="ARBA" id="ARBA00004123"/>
    </source>
</evidence>
<evidence type="ECO:0000256" key="3">
    <source>
        <dbReference type="ARBA" id="ARBA00023125"/>
    </source>
</evidence>
<dbReference type="CDD" id="cd10017">
    <property type="entry name" value="B3_DNA"/>
    <property type="match status" value="3"/>
</dbReference>
<feature type="domain" description="TF-B3" evidence="7">
    <location>
        <begin position="334"/>
        <end position="430"/>
    </location>
</feature>
<dbReference type="PANTHER" id="PTHR31391">
    <property type="entry name" value="B3 DOMAIN-CONTAINING PROTEIN OS11G0197600-RELATED"/>
    <property type="match status" value="1"/>
</dbReference>
<feature type="region of interest" description="Disordered" evidence="6">
    <location>
        <begin position="136"/>
        <end position="179"/>
    </location>
</feature>
<dbReference type="Gene3D" id="2.40.330.10">
    <property type="entry name" value="DNA-binding pseudobarrel domain"/>
    <property type="match status" value="3"/>
</dbReference>
<feature type="compositionally biased region" description="Basic and acidic residues" evidence="6">
    <location>
        <begin position="164"/>
        <end position="173"/>
    </location>
</feature>
<dbReference type="SUPFAM" id="SSF101936">
    <property type="entry name" value="DNA-binding pseudobarrel domain"/>
    <property type="match status" value="3"/>
</dbReference>
<dbReference type="PROSITE" id="PS50863">
    <property type="entry name" value="B3"/>
    <property type="match status" value="3"/>
</dbReference>
<evidence type="ECO:0000313" key="9">
    <source>
        <dbReference type="Proteomes" id="UP000289738"/>
    </source>
</evidence>
<evidence type="ECO:0000256" key="5">
    <source>
        <dbReference type="ARBA" id="ARBA00023242"/>
    </source>
</evidence>